<dbReference type="Gene3D" id="1.10.10.10">
    <property type="entry name" value="Winged helix-like DNA-binding domain superfamily/Winged helix DNA-binding domain"/>
    <property type="match status" value="1"/>
</dbReference>
<dbReference type="RefSeq" id="WP_026682103.1">
    <property type="nucleotide sequence ID" value="NZ_JAGSOT010000003.1"/>
</dbReference>
<dbReference type="InterPro" id="IPR000847">
    <property type="entry name" value="LysR_HTH_N"/>
</dbReference>
<dbReference type="Gene3D" id="3.40.190.290">
    <property type="match status" value="1"/>
</dbReference>
<evidence type="ECO:0000313" key="6">
    <source>
        <dbReference type="EMBL" id="MBR7794783.1"/>
    </source>
</evidence>
<dbReference type="GO" id="GO:0005829">
    <property type="term" value="C:cytosol"/>
    <property type="evidence" value="ECO:0007669"/>
    <property type="project" value="TreeGrafter"/>
</dbReference>
<dbReference type="PANTHER" id="PTHR30419">
    <property type="entry name" value="HTH-TYPE TRANSCRIPTIONAL REGULATOR YBHD"/>
    <property type="match status" value="1"/>
</dbReference>
<sequence length="292" mass="32944">MSLIRFEIITKVMEVGSFTKAAERLNMTQSAVSHAIASLESEWGVTLLIRDRRKGIALTEVGQKILPHMREVLNNMEKINQEVALATNLEIGTIHIGTFSSASSCLLPKILAKFQKKHPKIEFRFYEGTYEEITEWLNSGIIDIGFVVEDRSTSDFDLVPLIKDEMVIAFHPEHKFFNKQTVNMQDLQDEPFIMPTGMYQAHVEALFKQANVKPVIRFEVHDCNTIANMVQEGLGVTIGPALFLKTQQTIKIGKLNIINWREVALACSSISNASPAVKEFLKVAKHTFDQPK</sequence>
<comment type="caution">
    <text evidence="6">The sequence shown here is derived from an EMBL/GenBank/DDBJ whole genome shotgun (WGS) entry which is preliminary data.</text>
</comment>
<evidence type="ECO:0000256" key="4">
    <source>
        <dbReference type="ARBA" id="ARBA00023163"/>
    </source>
</evidence>
<gene>
    <name evidence="6" type="ORF">KCX74_01860</name>
</gene>
<keyword evidence="2" id="KW-0805">Transcription regulation</keyword>
<dbReference type="SUPFAM" id="SSF53850">
    <property type="entry name" value="Periplasmic binding protein-like II"/>
    <property type="match status" value="1"/>
</dbReference>
<dbReference type="AlphaFoldDB" id="A0A941DWI8"/>
<dbReference type="EMBL" id="JAGSOT010000003">
    <property type="protein sequence ID" value="MBR7794783.1"/>
    <property type="molecule type" value="Genomic_DNA"/>
</dbReference>
<accession>A0A941DWI8</accession>
<dbReference type="InterPro" id="IPR036388">
    <property type="entry name" value="WH-like_DNA-bd_sf"/>
</dbReference>
<feature type="domain" description="HTH lysR-type" evidence="5">
    <location>
        <begin position="1"/>
        <end position="59"/>
    </location>
</feature>
<reference evidence="6" key="1">
    <citation type="submission" date="2021-04" db="EMBL/GenBank/DDBJ databases">
        <title>Isolation and polyphasic classification of algal microorganism.</title>
        <authorList>
            <person name="Wang S."/>
        </authorList>
    </citation>
    <scope>NUCLEOTIDE SEQUENCE</scope>
    <source>
        <strain evidence="6">720a</strain>
    </source>
</reference>
<keyword evidence="7" id="KW-1185">Reference proteome</keyword>
<dbReference type="PRINTS" id="PR00039">
    <property type="entry name" value="HTHLYSR"/>
</dbReference>
<dbReference type="InterPro" id="IPR005119">
    <property type="entry name" value="LysR_subst-bd"/>
</dbReference>
<dbReference type="SUPFAM" id="SSF46785">
    <property type="entry name" value="Winged helix' DNA-binding domain"/>
    <property type="match status" value="1"/>
</dbReference>
<dbReference type="FunFam" id="1.10.10.10:FF:000001">
    <property type="entry name" value="LysR family transcriptional regulator"/>
    <property type="match status" value="1"/>
</dbReference>
<protein>
    <submittedName>
        <fullName evidence="6">LysR family transcriptional regulator</fullName>
    </submittedName>
</protein>
<dbReference type="Pfam" id="PF03466">
    <property type="entry name" value="LysR_substrate"/>
    <property type="match status" value="1"/>
</dbReference>
<evidence type="ECO:0000256" key="2">
    <source>
        <dbReference type="ARBA" id="ARBA00023015"/>
    </source>
</evidence>
<evidence type="ECO:0000259" key="5">
    <source>
        <dbReference type="PROSITE" id="PS50931"/>
    </source>
</evidence>
<dbReference type="CDD" id="cd05466">
    <property type="entry name" value="PBP2_LTTR_substrate"/>
    <property type="match status" value="1"/>
</dbReference>
<dbReference type="InterPro" id="IPR036390">
    <property type="entry name" value="WH_DNA-bd_sf"/>
</dbReference>
<dbReference type="InterPro" id="IPR050950">
    <property type="entry name" value="HTH-type_LysR_regulators"/>
</dbReference>
<keyword evidence="3" id="KW-0238">DNA-binding</keyword>
<dbReference type="GO" id="GO:0003677">
    <property type="term" value="F:DNA binding"/>
    <property type="evidence" value="ECO:0007669"/>
    <property type="project" value="UniProtKB-KW"/>
</dbReference>
<keyword evidence="4" id="KW-0804">Transcription</keyword>
<organism evidence="6 7">
    <name type="scientific">Virgibacillus salarius</name>
    <dbReference type="NCBI Taxonomy" id="447199"/>
    <lineage>
        <taxon>Bacteria</taxon>
        <taxon>Bacillati</taxon>
        <taxon>Bacillota</taxon>
        <taxon>Bacilli</taxon>
        <taxon>Bacillales</taxon>
        <taxon>Bacillaceae</taxon>
        <taxon>Virgibacillus</taxon>
    </lineage>
</organism>
<dbReference type="PROSITE" id="PS50931">
    <property type="entry name" value="HTH_LYSR"/>
    <property type="match status" value="1"/>
</dbReference>
<evidence type="ECO:0000313" key="7">
    <source>
        <dbReference type="Proteomes" id="UP000675284"/>
    </source>
</evidence>
<evidence type="ECO:0000256" key="3">
    <source>
        <dbReference type="ARBA" id="ARBA00023125"/>
    </source>
</evidence>
<comment type="similarity">
    <text evidence="1">Belongs to the LysR transcriptional regulatory family.</text>
</comment>
<dbReference type="PANTHER" id="PTHR30419:SF24">
    <property type="entry name" value="HTH-TYPE TRANSCRIPTIONAL REGULATOR CZCR"/>
    <property type="match status" value="1"/>
</dbReference>
<evidence type="ECO:0000256" key="1">
    <source>
        <dbReference type="ARBA" id="ARBA00009437"/>
    </source>
</evidence>
<dbReference type="Pfam" id="PF00126">
    <property type="entry name" value="HTH_1"/>
    <property type="match status" value="1"/>
</dbReference>
<name>A0A941DWI8_9BACI</name>
<proteinExistence type="inferred from homology"/>
<dbReference type="Proteomes" id="UP000675284">
    <property type="component" value="Unassembled WGS sequence"/>
</dbReference>
<dbReference type="GO" id="GO:0003700">
    <property type="term" value="F:DNA-binding transcription factor activity"/>
    <property type="evidence" value="ECO:0007669"/>
    <property type="project" value="InterPro"/>
</dbReference>